<reference evidence="1" key="1">
    <citation type="journal article" date="2020" name="bioRxiv">
        <title>Comparative genomics of Chlamydomonas.</title>
        <authorList>
            <person name="Craig R.J."/>
            <person name="Hasan A.R."/>
            <person name="Ness R.W."/>
            <person name="Keightley P.D."/>
        </authorList>
    </citation>
    <scope>NUCLEOTIDE SEQUENCE</scope>
    <source>
        <strain evidence="1">CCAP 11/70</strain>
    </source>
</reference>
<accession>A0A836BVA6</accession>
<gene>
    <name evidence="1" type="ORF">HYH03_011072</name>
</gene>
<protein>
    <submittedName>
        <fullName evidence="1">Uncharacterized protein</fullName>
    </submittedName>
</protein>
<keyword evidence="2" id="KW-1185">Reference proteome</keyword>
<evidence type="ECO:0000313" key="1">
    <source>
        <dbReference type="EMBL" id="KAG2490436.1"/>
    </source>
</evidence>
<dbReference type="Proteomes" id="UP000612055">
    <property type="component" value="Unassembled WGS sequence"/>
</dbReference>
<proteinExistence type="predicted"/>
<dbReference type="EMBL" id="JAEHOE010000061">
    <property type="protein sequence ID" value="KAG2490436.1"/>
    <property type="molecule type" value="Genomic_DNA"/>
</dbReference>
<name>A0A836BVA6_9CHLO</name>
<sequence>MYTSGHVEILSNAVAALSTEELNASAQDMKQLLAGLAYPDFPCGRVQVHGDEVSDNMKTCSLARLVLTMFMDKLSMGCQLHSGIYSLWHAMTLDPDKSVANIARNAYDDPRAVTYMRMSDSELSPRARRSIQKLRALIATVVAAVNERSQSFEQIAARCPSGSTSKTSLGMDHAS</sequence>
<organism evidence="1 2">
    <name type="scientific">Edaphochlamys debaryana</name>
    <dbReference type="NCBI Taxonomy" id="47281"/>
    <lineage>
        <taxon>Eukaryota</taxon>
        <taxon>Viridiplantae</taxon>
        <taxon>Chlorophyta</taxon>
        <taxon>core chlorophytes</taxon>
        <taxon>Chlorophyceae</taxon>
        <taxon>CS clade</taxon>
        <taxon>Chlamydomonadales</taxon>
        <taxon>Chlamydomonadales incertae sedis</taxon>
        <taxon>Edaphochlamys</taxon>
    </lineage>
</organism>
<dbReference type="AlphaFoldDB" id="A0A836BVA6"/>
<evidence type="ECO:0000313" key="2">
    <source>
        <dbReference type="Proteomes" id="UP000612055"/>
    </source>
</evidence>
<comment type="caution">
    <text evidence="1">The sequence shown here is derived from an EMBL/GenBank/DDBJ whole genome shotgun (WGS) entry which is preliminary data.</text>
</comment>